<dbReference type="AlphaFoldDB" id="A0A067DJY3"/>
<gene>
    <name evidence="3" type="ORF">CISIN_1g045439mg</name>
</gene>
<accession>A0A067DJY3</accession>
<dbReference type="PANTHER" id="PTHR24186">
    <property type="entry name" value="PROTEIN PHOSPHATASE 1 REGULATORY SUBUNIT"/>
    <property type="match status" value="1"/>
</dbReference>
<dbReference type="SMR" id="A0A067DJY3"/>
<proteinExistence type="predicted"/>
<dbReference type="Proteomes" id="UP000027120">
    <property type="component" value="Unassembled WGS sequence"/>
</dbReference>
<keyword evidence="1" id="KW-0677">Repeat</keyword>
<feature type="non-terminal residue" evidence="3">
    <location>
        <position position="1"/>
    </location>
</feature>
<evidence type="ECO:0000313" key="4">
    <source>
        <dbReference type="Proteomes" id="UP000027120"/>
    </source>
</evidence>
<dbReference type="STRING" id="2711.A0A067DJY3"/>
<dbReference type="Gene3D" id="1.25.40.20">
    <property type="entry name" value="Ankyrin repeat-containing domain"/>
    <property type="match status" value="1"/>
</dbReference>
<organism evidence="3 4">
    <name type="scientific">Citrus sinensis</name>
    <name type="common">Sweet orange</name>
    <name type="synonym">Citrus aurantium var. sinensis</name>
    <dbReference type="NCBI Taxonomy" id="2711"/>
    <lineage>
        <taxon>Eukaryota</taxon>
        <taxon>Viridiplantae</taxon>
        <taxon>Streptophyta</taxon>
        <taxon>Embryophyta</taxon>
        <taxon>Tracheophyta</taxon>
        <taxon>Spermatophyta</taxon>
        <taxon>Magnoliopsida</taxon>
        <taxon>eudicotyledons</taxon>
        <taxon>Gunneridae</taxon>
        <taxon>Pentapetalae</taxon>
        <taxon>rosids</taxon>
        <taxon>malvids</taxon>
        <taxon>Sapindales</taxon>
        <taxon>Rutaceae</taxon>
        <taxon>Aurantioideae</taxon>
        <taxon>Citrus</taxon>
    </lineage>
</organism>
<dbReference type="InterPro" id="IPR036770">
    <property type="entry name" value="Ankyrin_rpt-contain_sf"/>
</dbReference>
<name>A0A067DJY3_CITSI</name>
<evidence type="ECO:0000256" key="2">
    <source>
        <dbReference type="ARBA" id="ARBA00023043"/>
    </source>
</evidence>
<sequence length="113" mass="13124">SLIKETDQYLWTPIYYAAYHNQYQQIYVLLEIDPTASNIVDKDQKMTALHLAAARGLARANERIISLAAKCYELVDDRGWNFFHYAMTQANDHTVNEQNVSVRHLLKYGYPTL</sequence>
<dbReference type="EMBL" id="KK786706">
    <property type="protein sequence ID" value="KDO39332.1"/>
    <property type="molecule type" value="Genomic_DNA"/>
</dbReference>
<evidence type="ECO:0000256" key="1">
    <source>
        <dbReference type="ARBA" id="ARBA00022737"/>
    </source>
</evidence>
<evidence type="ECO:0000313" key="3">
    <source>
        <dbReference type="EMBL" id="KDO39332.1"/>
    </source>
</evidence>
<keyword evidence="4" id="KW-1185">Reference proteome</keyword>
<dbReference type="PANTHER" id="PTHR24186:SF53">
    <property type="entry name" value="PGG DOMAIN-CONTAINING PROTEIN"/>
    <property type="match status" value="1"/>
</dbReference>
<protein>
    <submittedName>
        <fullName evidence="3">Uncharacterized protein</fullName>
    </submittedName>
</protein>
<dbReference type="SUPFAM" id="SSF48403">
    <property type="entry name" value="Ankyrin repeat"/>
    <property type="match status" value="1"/>
</dbReference>
<keyword evidence="2" id="KW-0040">ANK repeat</keyword>
<reference evidence="3 4" key="1">
    <citation type="submission" date="2014-04" db="EMBL/GenBank/DDBJ databases">
        <authorList>
            <consortium name="International Citrus Genome Consortium"/>
            <person name="Gmitter F."/>
            <person name="Chen C."/>
            <person name="Farmerie W."/>
            <person name="Harkins T."/>
            <person name="Desany B."/>
            <person name="Mohiuddin M."/>
            <person name="Kodira C."/>
            <person name="Borodovsky M."/>
            <person name="Lomsadze A."/>
            <person name="Burns P."/>
            <person name="Jenkins J."/>
            <person name="Prochnik S."/>
            <person name="Shu S."/>
            <person name="Chapman J."/>
            <person name="Pitluck S."/>
            <person name="Schmutz J."/>
            <person name="Rokhsar D."/>
        </authorList>
    </citation>
    <scope>NUCLEOTIDE SEQUENCE</scope>
</reference>